<keyword evidence="3" id="KW-0677">Repeat</keyword>
<evidence type="ECO:0000256" key="2">
    <source>
        <dbReference type="ARBA" id="ARBA00022664"/>
    </source>
</evidence>
<comment type="similarity">
    <text evidence="6">Belongs to the PRP39 family.</text>
</comment>
<dbReference type="InterPro" id="IPR003107">
    <property type="entry name" value="HAT"/>
</dbReference>
<name>A0A9P0QME4_9ASCO</name>
<dbReference type="GO" id="GO:0000243">
    <property type="term" value="C:commitment complex"/>
    <property type="evidence" value="ECO:0007669"/>
    <property type="project" value="TreeGrafter"/>
</dbReference>
<protein>
    <submittedName>
        <fullName evidence="8">Uncharacterized protein</fullName>
    </submittedName>
</protein>
<evidence type="ECO:0000256" key="5">
    <source>
        <dbReference type="ARBA" id="ARBA00023242"/>
    </source>
</evidence>
<feature type="compositionally biased region" description="Low complexity" evidence="7">
    <location>
        <begin position="21"/>
        <end position="44"/>
    </location>
</feature>
<evidence type="ECO:0000256" key="4">
    <source>
        <dbReference type="ARBA" id="ARBA00023187"/>
    </source>
</evidence>
<evidence type="ECO:0000256" key="3">
    <source>
        <dbReference type="ARBA" id="ARBA00022737"/>
    </source>
</evidence>
<feature type="region of interest" description="Disordered" evidence="7">
    <location>
        <begin position="17"/>
        <end position="48"/>
    </location>
</feature>
<keyword evidence="4" id="KW-0508">mRNA splicing</keyword>
<evidence type="ECO:0000256" key="1">
    <source>
        <dbReference type="ARBA" id="ARBA00004123"/>
    </source>
</evidence>
<dbReference type="Pfam" id="PF23241">
    <property type="entry name" value="HAT_PRP39_C"/>
    <property type="match status" value="1"/>
</dbReference>
<reference evidence="8" key="1">
    <citation type="submission" date="2022-03" db="EMBL/GenBank/DDBJ databases">
        <authorList>
            <person name="Legras J.-L."/>
            <person name="Devillers H."/>
            <person name="Grondin C."/>
        </authorList>
    </citation>
    <scope>NUCLEOTIDE SEQUENCE</scope>
    <source>
        <strain evidence="8">CLIB 1423</strain>
    </source>
</reference>
<gene>
    <name evidence="8" type="ORF">CLIB1423_02S11474</name>
</gene>
<keyword evidence="5" id="KW-0539">Nucleus</keyword>
<dbReference type="SMART" id="SM00386">
    <property type="entry name" value="HAT"/>
    <property type="match status" value="4"/>
</dbReference>
<comment type="caution">
    <text evidence="8">The sequence shown here is derived from an EMBL/GenBank/DDBJ whole genome shotgun (WGS) entry which is preliminary data.</text>
</comment>
<evidence type="ECO:0000256" key="6">
    <source>
        <dbReference type="ARBA" id="ARBA00038019"/>
    </source>
</evidence>
<dbReference type="InterPro" id="IPR011990">
    <property type="entry name" value="TPR-like_helical_dom_sf"/>
</dbReference>
<dbReference type="InterPro" id="IPR059164">
    <property type="entry name" value="HAT_PRP39_C"/>
</dbReference>
<dbReference type="PANTHER" id="PTHR17204:SF5">
    <property type="entry name" value="PRE-MRNA-PROCESSING FACTOR 39"/>
    <property type="match status" value="1"/>
</dbReference>
<dbReference type="GO" id="GO:0030627">
    <property type="term" value="F:pre-mRNA 5'-splice site binding"/>
    <property type="evidence" value="ECO:0007669"/>
    <property type="project" value="TreeGrafter"/>
</dbReference>
<dbReference type="SUPFAM" id="SSF48452">
    <property type="entry name" value="TPR-like"/>
    <property type="match status" value="1"/>
</dbReference>
<dbReference type="OrthoDB" id="10265668at2759"/>
<dbReference type="EMBL" id="CAKXYY010000002">
    <property type="protein sequence ID" value="CAH2351066.1"/>
    <property type="molecule type" value="Genomic_DNA"/>
</dbReference>
<comment type="subcellular location">
    <subcellularLocation>
        <location evidence="1">Nucleus</location>
    </subcellularLocation>
</comment>
<evidence type="ECO:0000313" key="8">
    <source>
        <dbReference type="EMBL" id="CAH2351066.1"/>
    </source>
</evidence>
<sequence length="724" mass="84242">MTLDNIKLPLDALNQQAPGFSATSGSNSNSSPSHSSDAPSAISSTLPSKPKSLEPWDILKKEVDLTPNDISLWDKLFALLEETFSTNFDGGQASISTSFKNFSFDAYTELLTRFPYLTSYWKKFSIFEYKLNGIDASIKVLSDSVDSFPNSVSLWADYLTALTGKEEGDSDHVDFVRTQFQVALKINGFHFLSHLIWDKLFEFEEKLGGDPFWLYLKVIKIPLYSYAKYYQKFTEINKKYSLEEFFSAEPEPSREEIIQEYLTKFNKETLDSFSMVETHQVIDDWSYKVFAATQAKVNAKWQHESLLTFSEFNLDASSLEGISKEYDNWVKYLDYEINCLKQDDTNSQRKIVTNLFERALIPNCLNYKLWLKYIAFLNKYESSEGEEEEKSKFEKIDKLYSNAINKFVPLSDPNEDTNFIRFNYVYFLKKFKKDIEARDFLISIVQTFLKENRKEDYLKGIELLIELCDIDLKEIIEKYFQSDERHKQASSSHKAQNVESSPIQDVFYHLLRNDSIGLIVNKYLEISEPSIIRPFFNKYYEKEPLESNLAFWSFYVKYEGIIKHNIPNLLKIMSHIKKESKLPKQYIDALIEIEYEIILSNYQYVLELNNSKGGRTDDTIILKDNEVSNSLAINQSWKKRLANINFQVQDLSTKTKFNKEDEFNKLLRNKVGHAGVVIESSPEITNSLIYSGKWIDLNSSRLEMPDFPTFKNVEKASLPIQYPQ</sequence>
<dbReference type="GO" id="GO:0071004">
    <property type="term" value="C:U2-type prespliceosome"/>
    <property type="evidence" value="ECO:0007669"/>
    <property type="project" value="TreeGrafter"/>
</dbReference>
<accession>A0A9P0QME4</accession>
<evidence type="ECO:0000256" key="7">
    <source>
        <dbReference type="SAM" id="MobiDB-lite"/>
    </source>
</evidence>
<dbReference type="AlphaFoldDB" id="A0A9P0QME4"/>
<organism evidence="8 9">
    <name type="scientific">[Candida] railenensis</name>
    <dbReference type="NCBI Taxonomy" id="45579"/>
    <lineage>
        <taxon>Eukaryota</taxon>
        <taxon>Fungi</taxon>
        <taxon>Dikarya</taxon>
        <taxon>Ascomycota</taxon>
        <taxon>Saccharomycotina</taxon>
        <taxon>Pichiomycetes</taxon>
        <taxon>Debaryomycetaceae</taxon>
        <taxon>Kurtzmaniella</taxon>
    </lineage>
</organism>
<keyword evidence="2" id="KW-0507">mRNA processing</keyword>
<keyword evidence="9" id="KW-1185">Reference proteome</keyword>
<dbReference type="Gene3D" id="1.25.40.10">
    <property type="entry name" value="Tetratricopeptide repeat domain"/>
    <property type="match status" value="2"/>
</dbReference>
<dbReference type="GO" id="GO:0000395">
    <property type="term" value="P:mRNA 5'-splice site recognition"/>
    <property type="evidence" value="ECO:0007669"/>
    <property type="project" value="TreeGrafter"/>
</dbReference>
<proteinExistence type="inferred from homology"/>
<dbReference type="PANTHER" id="PTHR17204">
    <property type="entry name" value="PRE-MRNA PROCESSING PROTEIN PRP39-RELATED"/>
    <property type="match status" value="1"/>
</dbReference>
<dbReference type="Proteomes" id="UP000837801">
    <property type="component" value="Unassembled WGS sequence"/>
</dbReference>
<dbReference type="Pfam" id="PF23240">
    <property type="entry name" value="HAT_PRP39_N"/>
    <property type="match status" value="1"/>
</dbReference>
<dbReference type="GO" id="GO:0005685">
    <property type="term" value="C:U1 snRNP"/>
    <property type="evidence" value="ECO:0007669"/>
    <property type="project" value="TreeGrafter"/>
</dbReference>
<evidence type="ECO:0000313" key="9">
    <source>
        <dbReference type="Proteomes" id="UP000837801"/>
    </source>
</evidence>